<organism evidence="3 4">
    <name type="scientific">Dichelobacter nodosus (strain VCS1703A)</name>
    <dbReference type="NCBI Taxonomy" id="246195"/>
    <lineage>
        <taxon>Bacteria</taxon>
        <taxon>Pseudomonadati</taxon>
        <taxon>Pseudomonadota</taxon>
        <taxon>Gammaproteobacteria</taxon>
        <taxon>Cardiobacteriales</taxon>
        <taxon>Cardiobacteriaceae</taxon>
        <taxon>Dichelobacter</taxon>
    </lineage>
</organism>
<dbReference type="Proteomes" id="UP000000248">
    <property type="component" value="Chromosome"/>
</dbReference>
<protein>
    <recommendedName>
        <fullName evidence="2">NERD domain-containing protein</fullName>
    </recommendedName>
</protein>
<dbReference type="InterPro" id="IPR011528">
    <property type="entry name" value="NERD"/>
</dbReference>
<name>A5EY40_DICNV</name>
<keyword evidence="4" id="KW-1185">Reference proteome</keyword>
<evidence type="ECO:0000256" key="1">
    <source>
        <dbReference type="SAM" id="Phobius"/>
    </source>
</evidence>
<accession>A5EY40</accession>
<dbReference type="RefSeq" id="WP_012031273.1">
    <property type="nucleotide sequence ID" value="NC_009446.1"/>
</dbReference>
<dbReference type="KEGG" id="dno:DNO_0960"/>
<keyword evidence="1" id="KW-1133">Transmembrane helix</keyword>
<keyword evidence="1" id="KW-0472">Membrane</keyword>
<reference evidence="3 4" key="1">
    <citation type="journal article" date="2007" name="Nat. Biotechnol.">
        <title>Genome sequence and identification of candidate vaccine antigens from the animal pathogen Dichelobacter nodosus.</title>
        <authorList>
            <person name="Myers G.S."/>
            <person name="Parker D."/>
            <person name="Al-Hasani K."/>
            <person name="Kennan R.M."/>
            <person name="Seemann T."/>
            <person name="Ren Q."/>
            <person name="Badger J.H."/>
            <person name="Selengut J.D."/>
            <person name="Deboy R.T."/>
            <person name="Tettelin H."/>
            <person name="Boyce J.D."/>
            <person name="McCarl V.P."/>
            <person name="Han X."/>
            <person name="Nelson W.C."/>
            <person name="Madupu R."/>
            <person name="Mohamoud Y."/>
            <person name="Holley T."/>
            <person name="Fedorova N."/>
            <person name="Khouri H."/>
            <person name="Bottomley S.P."/>
            <person name="Whittington R.J."/>
            <person name="Adler B."/>
            <person name="Songer J.G."/>
            <person name="Rood J.I."/>
            <person name="Paulsen I.T."/>
        </authorList>
    </citation>
    <scope>NUCLEOTIDE SEQUENCE [LARGE SCALE GENOMIC DNA]</scope>
    <source>
        <strain evidence="3 4">VCS1703A</strain>
    </source>
</reference>
<dbReference type="STRING" id="246195.DNO_0960"/>
<dbReference type="EMBL" id="CP000513">
    <property type="protein sequence ID" value="ABQ13282.1"/>
    <property type="molecule type" value="Genomic_DNA"/>
</dbReference>
<dbReference type="Pfam" id="PF08378">
    <property type="entry name" value="NERD"/>
    <property type="match status" value="1"/>
</dbReference>
<dbReference type="HOGENOM" id="CLU_068011_2_1_6"/>
<gene>
    <name evidence="3" type="ordered locus">DNO_0960</name>
</gene>
<feature type="domain" description="NERD" evidence="2">
    <location>
        <begin position="38"/>
        <end position="156"/>
    </location>
</feature>
<dbReference type="OrthoDB" id="5782056at2"/>
<evidence type="ECO:0000313" key="4">
    <source>
        <dbReference type="Proteomes" id="UP000000248"/>
    </source>
</evidence>
<feature type="transmembrane region" description="Helical" evidence="1">
    <location>
        <begin position="6"/>
        <end position="25"/>
    </location>
</feature>
<dbReference type="eggNOG" id="COG0551">
    <property type="taxonomic scope" value="Bacteria"/>
</dbReference>
<evidence type="ECO:0000259" key="2">
    <source>
        <dbReference type="PROSITE" id="PS50965"/>
    </source>
</evidence>
<sequence length="216" mass="25085">MSRQHIVLFILFFLIFISAIIIIKVHSAPQYRTRSEQKGALGEAKVSALNQQLNRHYQALDDILMPLKNGKTTQIDHIIFSPFGIFVIETKNMSGWIFGDENAAYWTQVLPNGRQFSFQNPLHQNRKHCRVICESLHLPAINIISVIVFIGDCSFKTPMPSNVCLGGKAYLRYIKRRKKIRIPQKYIMPMMRHINAVRLKNTEKNRRRHIQNLQSS</sequence>
<evidence type="ECO:0000313" key="3">
    <source>
        <dbReference type="EMBL" id="ABQ13282.1"/>
    </source>
</evidence>
<dbReference type="AlphaFoldDB" id="A5EY40"/>
<keyword evidence="1" id="KW-0812">Transmembrane</keyword>
<dbReference type="PROSITE" id="PS50965">
    <property type="entry name" value="NERD"/>
    <property type="match status" value="1"/>
</dbReference>
<proteinExistence type="predicted"/>